<feature type="non-terminal residue" evidence="1">
    <location>
        <position position="113"/>
    </location>
</feature>
<accession>X1JEW7</accession>
<reference evidence="1" key="1">
    <citation type="journal article" date="2014" name="Front. Microbiol.">
        <title>High frequency of phylogenetically diverse reductive dehalogenase-homologous genes in deep subseafloor sedimentary metagenomes.</title>
        <authorList>
            <person name="Kawai M."/>
            <person name="Futagami T."/>
            <person name="Toyoda A."/>
            <person name="Takaki Y."/>
            <person name="Nishi S."/>
            <person name="Hori S."/>
            <person name="Arai W."/>
            <person name="Tsubouchi T."/>
            <person name="Morono Y."/>
            <person name="Uchiyama I."/>
            <person name="Ito T."/>
            <person name="Fujiyama A."/>
            <person name="Inagaki F."/>
            <person name="Takami H."/>
        </authorList>
    </citation>
    <scope>NUCLEOTIDE SEQUENCE</scope>
    <source>
        <strain evidence="1">Expedition CK06-06</strain>
    </source>
</reference>
<sequence length="113" mass="12210">MVYPELAGIGDEDEIEQYKGTSRGGSSALEKFDSLIEGAEITPNLFRKLGQGLNNLSETTSKLSNISDASVATNEYVDNIRTAASTINEHTETYVQSSVGLKKSVGRLSESYD</sequence>
<dbReference type="AlphaFoldDB" id="X1JEW7"/>
<dbReference type="EMBL" id="BARU01043317">
    <property type="protein sequence ID" value="GAH80050.1"/>
    <property type="molecule type" value="Genomic_DNA"/>
</dbReference>
<protein>
    <submittedName>
        <fullName evidence="1">Uncharacterized protein</fullName>
    </submittedName>
</protein>
<name>X1JEW7_9ZZZZ</name>
<organism evidence="1">
    <name type="scientific">marine sediment metagenome</name>
    <dbReference type="NCBI Taxonomy" id="412755"/>
    <lineage>
        <taxon>unclassified sequences</taxon>
        <taxon>metagenomes</taxon>
        <taxon>ecological metagenomes</taxon>
    </lineage>
</organism>
<proteinExistence type="predicted"/>
<gene>
    <name evidence="1" type="ORF">S03H2_66358</name>
</gene>
<evidence type="ECO:0000313" key="1">
    <source>
        <dbReference type="EMBL" id="GAH80050.1"/>
    </source>
</evidence>
<comment type="caution">
    <text evidence="1">The sequence shown here is derived from an EMBL/GenBank/DDBJ whole genome shotgun (WGS) entry which is preliminary data.</text>
</comment>